<dbReference type="Proteomes" id="UP001595859">
    <property type="component" value="Unassembled WGS sequence"/>
</dbReference>
<evidence type="ECO:0000313" key="3">
    <source>
        <dbReference type="Proteomes" id="UP001595859"/>
    </source>
</evidence>
<keyword evidence="3" id="KW-1185">Reference proteome</keyword>
<comment type="caution">
    <text evidence="2">The sequence shown here is derived from an EMBL/GenBank/DDBJ whole genome shotgun (WGS) entry which is preliminary data.</text>
</comment>
<name>A0ABV9RZU9_9PSEU</name>
<dbReference type="InterPro" id="IPR010916">
    <property type="entry name" value="TonB_box_CS"/>
</dbReference>
<proteinExistence type="predicted"/>
<evidence type="ECO:0000313" key="2">
    <source>
        <dbReference type="EMBL" id="MFC4852781.1"/>
    </source>
</evidence>
<evidence type="ECO:0000256" key="1">
    <source>
        <dbReference type="SAM" id="MobiDB-lite"/>
    </source>
</evidence>
<sequence length="179" mass="19100">MTELSGFRRGLTGTSGDGSEKEEDDMPAHVFRRAATVTVALATMAVSACADESDGGAVDNEETTKTTAETTAPQEKYFADSEYVGETVTVTAAVETDLTDESVVLNANDYGDESLLVLYRSDQPAFEQGDVVTAEGTVRRFSYDEMSETYGLAESAMYEVFADEAFLMADSLSVDSPGG</sequence>
<protein>
    <submittedName>
        <fullName evidence="2">Uncharacterized protein</fullName>
    </submittedName>
</protein>
<accession>A0ABV9RZU9</accession>
<feature type="region of interest" description="Disordered" evidence="1">
    <location>
        <begin position="1"/>
        <end position="26"/>
    </location>
</feature>
<organism evidence="2 3">
    <name type="scientific">Actinophytocola glycyrrhizae</name>
    <dbReference type="NCBI Taxonomy" id="2044873"/>
    <lineage>
        <taxon>Bacteria</taxon>
        <taxon>Bacillati</taxon>
        <taxon>Actinomycetota</taxon>
        <taxon>Actinomycetes</taxon>
        <taxon>Pseudonocardiales</taxon>
        <taxon>Pseudonocardiaceae</taxon>
    </lineage>
</organism>
<dbReference type="RefSeq" id="WP_378054736.1">
    <property type="nucleotide sequence ID" value="NZ_JBHSIS010000002.1"/>
</dbReference>
<gene>
    <name evidence="2" type="ORF">ACFPCV_04630</name>
</gene>
<dbReference type="PROSITE" id="PS00430">
    <property type="entry name" value="TONB_DEPENDENT_REC_1"/>
    <property type="match status" value="1"/>
</dbReference>
<reference evidence="3" key="1">
    <citation type="journal article" date="2019" name="Int. J. Syst. Evol. Microbiol.">
        <title>The Global Catalogue of Microorganisms (GCM) 10K type strain sequencing project: providing services to taxonomists for standard genome sequencing and annotation.</title>
        <authorList>
            <consortium name="The Broad Institute Genomics Platform"/>
            <consortium name="The Broad Institute Genome Sequencing Center for Infectious Disease"/>
            <person name="Wu L."/>
            <person name="Ma J."/>
        </authorList>
    </citation>
    <scope>NUCLEOTIDE SEQUENCE [LARGE SCALE GENOMIC DNA]</scope>
    <source>
        <strain evidence="3">ZS-22-S1</strain>
    </source>
</reference>
<dbReference type="EMBL" id="JBHSIS010000002">
    <property type="protein sequence ID" value="MFC4852781.1"/>
    <property type="molecule type" value="Genomic_DNA"/>
</dbReference>